<feature type="region of interest" description="Disordered" evidence="1">
    <location>
        <begin position="148"/>
        <end position="171"/>
    </location>
</feature>
<evidence type="ECO:0000313" key="2">
    <source>
        <dbReference type="EMBL" id="KAF6723245.1"/>
    </source>
</evidence>
<name>A0A834F396_ORYME</name>
<evidence type="ECO:0000256" key="1">
    <source>
        <dbReference type="SAM" id="MobiDB-lite"/>
    </source>
</evidence>
<dbReference type="Proteomes" id="UP000646548">
    <property type="component" value="Unassembled WGS sequence"/>
</dbReference>
<organism evidence="2 3">
    <name type="scientific">Oryzias melastigma</name>
    <name type="common">Marine medaka</name>
    <dbReference type="NCBI Taxonomy" id="30732"/>
    <lineage>
        <taxon>Eukaryota</taxon>
        <taxon>Metazoa</taxon>
        <taxon>Chordata</taxon>
        <taxon>Craniata</taxon>
        <taxon>Vertebrata</taxon>
        <taxon>Euteleostomi</taxon>
        <taxon>Actinopterygii</taxon>
        <taxon>Neopterygii</taxon>
        <taxon>Teleostei</taxon>
        <taxon>Neoteleostei</taxon>
        <taxon>Acanthomorphata</taxon>
        <taxon>Ovalentaria</taxon>
        <taxon>Atherinomorphae</taxon>
        <taxon>Beloniformes</taxon>
        <taxon>Adrianichthyidae</taxon>
        <taxon>Oryziinae</taxon>
        <taxon>Oryzias</taxon>
    </lineage>
</organism>
<comment type="caution">
    <text evidence="2">The sequence shown here is derived from an EMBL/GenBank/DDBJ whole genome shotgun (WGS) entry which is preliminary data.</text>
</comment>
<dbReference type="AlphaFoldDB" id="A0A834F396"/>
<reference evidence="2" key="1">
    <citation type="journal article" name="BMC Genomics">
        <title>Long-read sequencing and de novo genome assembly of marine medaka (Oryzias melastigma).</title>
        <authorList>
            <person name="Liang P."/>
            <person name="Saqib H.S.A."/>
            <person name="Ni X."/>
            <person name="Shen Y."/>
        </authorList>
    </citation>
    <scope>NUCLEOTIDE SEQUENCE</scope>
    <source>
        <strain evidence="2">Bigg-433</strain>
    </source>
</reference>
<evidence type="ECO:0000313" key="3">
    <source>
        <dbReference type="Proteomes" id="UP000646548"/>
    </source>
</evidence>
<sequence>MIQGKKIPVTLNYSFQIQILSPEKAKALYEKVQKDNCSTGGQKEIVERDHMKTDTPNHTGATSPEPDVKILPVNPINQICCLGKFMEINSGLNTPSVKCLCKEKEEEGKSTGKAVASDPKSLENIVEDDCEIITLSEELPSKFYQIIDLTDDDKPDPATSQEPKMEHCMPIDSLSDFDITSSAEEDEPSNECGSLEEIPNFVIKLSESEEESATEEATSSQIVPPSSSDDCYQTSRTFKAQQSCSCSSPPDTGRWGPMWTNFIFL</sequence>
<dbReference type="EMBL" id="WKFB01000435">
    <property type="protein sequence ID" value="KAF6723245.1"/>
    <property type="molecule type" value="Genomic_DNA"/>
</dbReference>
<gene>
    <name evidence="2" type="ORF">FQA47_015908</name>
</gene>
<feature type="compositionally biased region" description="Basic and acidic residues" evidence="1">
    <location>
        <begin position="44"/>
        <end position="55"/>
    </location>
</feature>
<proteinExistence type="predicted"/>
<protein>
    <submittedName>
        <fullName evidence="2">Uncharacterized protein</fullName>
    </submittedName>
</protein>
<accession>A0A834F396</accession>
<feature type="compositionally biased region" description="Polar residues" evidence="1">
    <location>
        <begin position="221"/>
        <end position="232"/>
    </location>
</feature>
<feature type="region of interest" description="Disordered" evidence="1">
    <location>
        <begin position="207"/>
        <end position="232"/>
    </location>
</feature>
<feature type="region of interest" description="Disordered" evidence="1">
    <location>
        <begin position="39"/>
        <end position="66"/>
    </location>
</feature>